<feature type="region of interest" description="Disordered" evidence="1">
    <location>
        <begin position="86"/>
        <end position="108"/>
    </location>
</feature>
<evidence type="ECO:0000256" key="2">
    <source>
        <dbReference type="SAM" id="Phobius"/>
    </source>
</evidence>
<gene>
    <name evidence="3" type="ORF">BEE62_16835</name>
</gene>
<keyword evidence="4" id="KW-1185">Reference proteome</keyword>
<dbReference type="OrthoDB" id="6371513at2"/>
<dbReference type="AlphaFoldDB" id="A0A1M2URK7"/>
<organism evidence="3 4">
    <name type="scientific">Marinobacter nauticus</name>
    <name type="common">Marinobacter hydrocarbonoclasticus</name>
    <name type="synonym">Marinobacter aquaeolei</name>
    <dbReference type="NCBI Taxonomy" id="2743"/>
    <lineage>
        <taxon>Bacteria</taxon>
        <taxon>Pseudomonadati</taxon>
        <taxon>Pseudomonadota</taxon>
        <taxon>Gammaproteobacteria</taxon>
        <taxon>Pseudomonadales</taxon>
        <taxon>Marinobacteraceae</taxon>
        <taxon>Marinobacter</taxon>
    </lineage>
</organism>
<evidence type="ECO:0000256" key="1">
    <source>
        <dbReference type="SAM" id="MobiDB-lite"/>
    </source>
</evidence>
<evidence type="ECO:0000313" key="4">
    <source>
        <dbReference type="Proteomes" id="UP000183986"/>
    </source>
</evidence>
<proteinExistence type="predicted"/>
<keyword evidence="2" id="KW-0472">Membrane</keyword>
<sequence>MFTSNQKLYISSKTNAARWRAVSMAVTSFTVLPISLSLWEVMINSDILKLAVYMIFAIIILAIRVIVAGKVAYHTTVVELLRTRLDHPPNSPKELKDDQESTKLTGGS</sequence>
<keyword evidence="2" id="KW-0812">Transmembrane</keyword>
<accession>A0A1M2URK7</accession>
<feature type="transmembrane region" description="Helical" evidence="2">
    <location>
        <begin position="51"/>
        <end position="73"/>
    </location>
</feature>
<dbReference type="RefSeq" id="WP_072678479.1">
    <property type="nucleotide sequence ID" value="NZ_MPKY01000004.1"/>
</dbReference>
<evidence type="ECO:0000313" key="3">
    <source>
        <dbReference type="EMBL" id="OJS97984.1"/>
    </source>
</evidence>
<feature type="compositionally biased region" description="Basic and acidic residues" evidence="1">
    <location>
        <begin position="86"/>
        <end position="101"/>
    </location>
</feature>
<feature type="transmembrane region" description="Helical" evidence="2">
    <location>
        <begin position="21"/>
        <end position="39"/>
    </location>
</feature>
<reference evidence="3" key="1">
    <citation type="submission" date="2016-11" db="EMBL/GenBank/DDBJ databases">
        <title>Draft Genome Sequence of Marinobacter hydrocarbonoclasticus strain STW2, a polyaromatic aromatic hydrocarbon degrading and denitrifying bacterium from rhizosphere of Seagrass Enhalus acodoides.</title>
        <authorList>
            <person name="Ling J."/>
            <person name="Dong J."/>
        </authorList>
    </citation>
    <scope>NUCLEOTIDE SEQUENCE [LARGE SCALE GENOMIC DNA]</scope>
    <source>
        <strain evidence="3">STW2</strain>
    </source>
</reference>
<dbReference type="EMBL" id="MPKY01000004">
    <property type="protein sequence ID" value="OJS97984.1"/>
    <property type="molecule type" value="Genomic_DNA"/>
</dbReference>
<comment type="caution">
    <text evidence="3">The sequence shown here is derived from an EMBL/GenBank/DDBJ whole genome shotgun (WGS) entry which is preliminary data.</text>
</comment>
<name>A0A1M2URK7_MARNT</name>
<dbReference type="Proteomes" id="UP000183986">
    <property type="component" value="Unassembled WGS sequence"/>
</dbReference>
<protein>
    <submittedName>
        <fullName evidence="3">Uncharacterized protein</fullName>
    </submittedName>
</protein>
<keyword evidence="2" id="KW-1133">Transmembrane helix</keyword>